<keyword evidence="4" id="KW-0479">Metal-binding</keyword>
<evidence type="ECO:0000256" key="5">
    <source>
        <dbReference type="ARBA" id="ARBA00022741"/>
    </source>
</evidence>
<reference evidence="13" key="1">
    <citation type="journal article" date="2019" name="Int. J. Syst. Evol. Microbiol.">
        <title>The Global Catalogue of Microorganisms (GCM) 10K type strain sequencing project: providing services to taxonomists for standard genome sequencing and annotation.</title>
        <authorList>
            <consortium name="The Broad Institute Genomics Platform"/>
            <consortium name="The Broad Institute Genome Sequencing Center for Infectious Disease"/>
            <person name="Wu L."/>
            <person name="Ma J."/>
        </authorList>
    </citation>
    <scope>NUCLEOTIDE SEQUENCE [LARGE SCALE GENOMIC DNA]</scope>
    <source>
        <strain evidence="13">CGMCC 1.10131</strain>
    </source>
</reference>
<dbReference type="SFLD" id="SFLDS00029">
    <property type="entry name" value="Radical_SAM"/>
    <property type="match status" value="1"/>
</dbReference>
<dbReference type="SFLD" id="SFLDG01067">
    <property type="entry name" value="SPASM/twitch_domain_containing"/>
    <property type="match status" value="1"/>
</dbReference>
<dbReference type="InterPro" id="IPR007197">
    <property type="entry name" value="rSAM"/>
</dbReference>
<evidence type="ECO:0000256" key="2">
    <source>
        <dbReference type="ARBA" id="ARBA00022485"/>
    </source>
</evidence>
<keyword evidence="2" id="KW-0004">4Fe-4S</keyword>
<dbReference type="SFLD" id="SFLDG01383">
    <property type="entry name" value="cyclic_pyranopterin_phosphate"/>
    <property type="match status" value="1"/>
</dbReference>
<dbReference type="InterPro" id="IPR010505">
    <property type="entry name" value="MoaA_twitch"/>
</dbReference>
<dbReference type="EMBL" id="BMDY01000002">
    <property type="protein sequence ID" value="GGA95179.1"/>
    <property type="molecule type" value="Genomic_DNA"/>
</dbReference>
<dbReference type="InterPro" id="IPR058240">
    <property type="entry name" value="rSAM_sf"/>
</dbReference>
<dbReference type="SMART" id="SM00729">
    <property type="entry name" value="Elp3"/>
    <property type="match status" value="1"/>
</dbReference>
<organism evidence="12 13">
    <name type="scientific">Agarivorans gilvus</name>
    <dbReference type="NCBI Taxonomy" id="680279"/>
    <lineage>
        <taxon>Bacteria</taxon>
        <taxon>Pseudomonadati</taxon>
        <taxon>Pseudomonadota</taxon>
        <taxon>Gammaproteobacteria</taxon>
        <taxon>Alteromonadales</taxon>
        <taxon>Alteromonadaceae</taxon>
        <taxon>Agarivorans</taxon>
    </lineage>
</organism>
<dbReference type="InterPro" id="IPR013483">
    <property type="entry name" value="MoaA"/>
</dbReference>
<dbReference type="InterPro" id="IPR006638">
    <property type="entry name" value="Elp3/MiaA/NifB-like_rSAM"/>
</dbReference>
<evidence type="ECO:0000256" key="10">
    <source>
        <dbReference type="ARBA" id="ARBA00023239"/>
    </source>
</evidence>
<evidence type="ECO:0000256" key="3">
    <source>
        <dbReference type="ARBA" id="ARBA00022691"/>
    </source>
</evidence>
<evidence type="ECO:0000256" key="6">
    <source>
        <dbReference type="ARBA" id="ARBA00023004"/>
    </source>
</evidence>
<proteinExistence type="predicted"/>
<dbReference type="SFLD" id="SFLDG01386">
    <property type="entry name" value="main_SPASM_domain-containing"/>
    <property type="match status" value="1"/>
</dbReference>
<dbReference type="PANTHER" id="PTHR22960">
    <property type="entry name" value="MOLYBDOPTERIN COFACTOR SYNTHESIS PROTEIN A"/>
    <property type="match status" value="1"/>
</dbReference>
<evidence type="ECO:0000256" key="7">
    <source>
        <dbReference type="ARBA" id="ARBA00023014"/>
    </source>
</evidence>
<keyword evidence="10" id="KW-0456">Lyase</keyword>
<dbReference type="Pfam" id="PF06463">
    <property type="entry name" value="Mob_synth_C"/>
    <property type="match status" value="1"/>
</dbReference>
<evidence type="ECO:0000256" key="8">
    <source>
        <dbReference type="ARBA" id="ARBA00023134"/>
    </source>
</evidence>
<dbReference type="SUPFAM" id="SSF102114">
    <property type="entry name" value="Radical SAM enzymes"/>
    <property type="match status" value="1"/>
</dbReference>
<keyword evidence="9" id="KW-0501">Molybdenum cofactor biosynthesis</keyword>
<evidence type="ECO:0000256" key="9">
    <source>
        <dbReference type="ARBA" id="ARBA00023150"/>
    </source>
</evidence>
<keyword evidence="8" id="KW-0342">GTP-binding</keyword>
<name>A0ABQ1HYB9_9ALTE</name>
<dbReference type="InterPro" id="IPR050105">
    <property type="entry name" value="MoCo_biosynth_MoaA/MoaC"/>
</dbReference>
<keyword evidence="7" id="KW-0411">Iron-sulfur</keyword>
<evidence type="ECO:0000256" key="1">
    <source>
        <dbReference type="ARBA" id="ARBA00001966"/>
    </source>
</evidence>
<sequence length="324" mass="36405">MLSDAFNRKFFYLRLSLTDECNFKCNYCLPDGYHCDAPKQNLSLSEIEHLASGFAKLGTNKIRLTGGEPSLRKDLTEVMQICANTPGIKQLAMTTNGFRLASQAKRWKQAGLSHINVSVDSLDPRQFELITGTKTFTKVMAGIDEALNQGFSAVKLNAVLLKAEAQATFEKYLQWIKQRPVEVRFIELMQMGERPEYFTQHHIDGAGFKQYLLREGWEQQIRAHNAGPAQVFHHPDYAGKVGLIMPYAKDFCSTCNRLRVSSQGKLHLCLFGEEGIELRDLLQQAEQQEALCQRIESALQTKKVSHFLHQGNTGATPHLASIGG</sequence>
<dbReference type="PANTHER" id="PTHR22960:SF28">
    <property type="entry name" value="GTP 3',8-CYCLASE"/>
    <property type="match status" value="1"/>
</dbReference>
<dbReference type="Pfam" id="PF04055">
    <property type="entry name" value="Radical_SAM"/>
    <property type="match status" value="1"/>
</dbReference>
<evidence type="ECO:0000259" key="11">
    <source>
        <dbReference type="PROSITE" id="PS51918"/>
    </source>
</evidence>
<feature type="domain" description="Radical SAM core" evidence="11">
    <location>
        <begin position="5"/>
        <end position="229"/>
    </location>
</feature>
<dbReference type="CDD" id="cd21117">
    <property type="entry name" value="Twitch_MoaA"/>
    <property type="match status" value="1"/>
</dbReference>
<dbReference type="NCBIfam" id="TIGR02666">
    <property type="entry name" value="moaA"/>
    <property type="match status" value="1"/>
</dbReference>
<dbReference type="InterPro" id="IPR013785">
    <property type="entry name" value="Aldolase_TIM"/>
</dbReference>
<evidence type="ECO:0000256" key="4">
    <source>
        <dbReference type="ARBA" id="ARBA00022723"/>
    </source>
</evidence>
<accession>A0ABQ1HYB9</accession>
<evidence type="ECO:0000313" key="13">
    <source>
        <dbReference type="Proteomes" id="UP000651977"/>
    </source>
</evidence>
<keyword evidence="13" id="KW-1185">Reference proteome</keyword>
<keyword evidence="3" id="KW-0949">S-adenosyl-L-methionine</keyword>
<dbReference type="RefSeq" id="WP_055731519.1">
    <property type="nucleotide sequence ID" value="NZ_BMDY01000002.1"/>
</dbReference>
<dbReference type="InterPro" id="IPR040064">
    <property type="entry name" value="MoaA-like"/>
</dbReference>
<evidence type="ECO:0000313" key="12">
    <source>
        <dbReference type="EMBL" id="GGA95179.1"/>
    </source>
</evidence>
<dbReference type="Gene3D" id="3.20.20.70">
    <property type="entry name" value="Aldolase class I"/>
    <property type="match status" value="1"/>
</dbReference>
<comment type="cofactor">
    <cofactor evidence="1">
        <name>[4Fe-4S] cluster</name>
        <dbReference type="ChEBI" id="CHEBI:49883"/>
    </cofactor>
</comment>
<protein>
    <submittedName>
        <fullName evidence="12">Cyclic pyranopterin monophosphate synthase</fullName>
    </submittedName>
</protein>
<keyword evidence="5" id="KW-0547">Nucleotide-binding</keyword>
<gene>
    <name evidence="12" type="primary">moaA</name>
    <name evidence="12" type="ORF">GCM10007414_04940</name>
</gene>
<dbReference type="Proteomes" id="UP000651977">
    <property type="component" value="Unassembled WGS sequence"/>
</dbReference>
<dbReference type="CDD" id="cd01335">
    <property type="entry name" value="Radical_SAM"/>
    <property type="match status" value="1"/>
</dbReference>
<keyword evidence="6" id="KW-0408">Iron</keyword>
<comment type="caution">
    <text evidence="12">The sequence shown here is derived from an EMBL/GenBank/DDBJ whole genome shotgun (WGS) entry which is preliminary data.</text>
</comment>
<dbReference type="PROSITE" id="PS51918">
    <property type="entry name" value="RADICAL_SAM"/>
    <property type="match status" value="1"/>
</dbReference>